<evidence type="ECO:0000313" key="1">
    <source>
        <dbReference type="EMBL" id="PQJ30010.1"/>
    </source>
</evidence>
<sequence length="63" mass="7390">MHQRSGGLAIPNNQQNIHAHKLTTYFPNPRKFLPPDIAELVTTKKLETADMVKCFYREKHEKR</sequence>
<accession>A0A2S7U614</accession>
<evidence type="ECO:0000313" key="2">
    <source>
        <dbReference type="Proteomes" id="UP000239907"/>
    </source>
</evidence>
<dbReference type="AlphaFoldDB" id="A0A2S7U614"/>
<dbReference type="EMBL" id="MQWA01000001">
    <property type="protein sequence ID" value="PQJ30010.1"/>
    <property type="molecule type" value="Genomic_DNA"/>
</dbReference>
<proteinExistence type="predicted"/>
<dbReference type="Proteomes" id="UP000239907">
    <property type="component" value="Unassembled WGS sequence"/>
</dbReference>
<organism evidence="1 2">
    <name type="scientific">Rubritalea profundi</name>
    <dbReference type="NCBI Taxonomy" id="1658618"/>
    <lineage>
        <taxon>Bacteria</taxon>
        <taxon>Pseudomonadati</taxon>
        <taxon>Verrucomicrobiota</taxon>
        <taxon>Verrucomicrobiia</taxon>
        <taxon>Verrucomicrobiales</taxon>
        <taxon>Rubritaleaceae</taxon>
        <taxon>Rubritalea</taxon>
    </lineage>
</organism>
<reference evidence="1 2" key="1">
    <citation type="submission" date="2016-12" db="EMBL/GenBank/DDBJ databases">
        <title>Study of bacterial adaptation to deep sea.</title>
        <authorList>
            <person name="Song J."/>
            <person name="Yoshizawa S."/>
            <person name="Kogure K."/>
        </authorList>
    </citation>
    <scope>NUCLEOTIDE SEQUENCE [LARGE SCALE GENOMIC DNA]</scope>
    <source>
        <strain evidence="1 2">SAORIC-165</strain>
    </source>
</reference>
<comment type="caution">
    <text evidence="1">The sequence shown here is derived from an EMBL/GenBank/DDBJ whole genome shotgun (WGS) entry which is preliminary data.</text>
</comment>
<name>A0A2S7U614_9BACT</name>
<protein>
    <submittedName>
        <fullName evidence="1">Uncharacterized protein</fullName>
    </submittedName>
</protein>
<gene>
    <name evidence="1" type="ORF">BSZ32_17010</name>
</gene>
<keyword evidence="2" id="KW-1185">Reference proteome</keyword>